<dbReference type="InterPro" id="IPR004405">
    <property type="entry name" value="TF_pelota"/>
</dbReference>
<reference evidence="2 3" key="1">
    <citation type="submission" date="2013-09" db="EMBL/GenBank/DDBJ databases">
        <title>Corchorus capsularis genome sequencing.</title>
        <authorList>
            <person name="Alam M."/>
            <person name="Haque M.S."/>
            <person name="Islam M.S."/>
            <person name="Emdad E.M."/>
            <person name="Islam M.M."/>
            <person name="Ahmed B."/>
            <person name="Halim A."/>
            <person name="Hossen Q.M.M."/>
            <person name="Hossain M.Z."/>
            <person name="Ahmed R."/>
            <person name="Khan M.M."/>
            <person name="Islam R."/>
            <person name="Rashid M.M."/>
            <person name="Khan S.A."/>
            <person name="Rahman M.S."/>
            <person name="Alam M."/>
        </authorList>
    </citation>
    <scope>NUCLEOTIDE SEQUENCE [LARGE SCALE GENOMIC DNA]</scope>
    <source>
        <strain evidence="3">cv. CVL-1</strain>
        <tissue evidence="2">Whole seedling</tissue>
    </source>
</reference>
<dbReference type="Gramene" id="OMO98068">
    <property type="protein sequence ID" value="OMO98068"/>
    <property type="gene ID" value="CCACVL1_04355"/>
</dbReference>
<dbReference type="Proteomes" id="UP000188268">
    <property type="component" value="Unassembled WGS sequence"/>
</dbReference>
<dbReference type="Pfam" id="PF03465">
    <property type="entry name" value="eRF1_3"/>
    <property type="match status" value="1"/>
</dbReference>
<dbReference type="InterPro" id="IPR029064">
    <property type="entry name" value="Ribosomal_eL30-like_sf"/>
</dbReference>
<dbReference type="PANTHER" id="PTHR10853">
    <property type="entry name" value="PELOTA"/>
    <property type="match status" value="1"/>
</dbReference>
<dbReference type="GO" id="GO:0070481">
    <property type="term" value="P:nuclear-transcribed mRNA catabolic process, non-stop decay"/>
    <property type="evidence" value="ECO:0007669"/>
    <property type="project" value="InterPro"/>
</dbReference>
<dbReference type="GO" id="GO:0032790">
    <property type="term" value="P:ribosome disassembly"/>
    <property type="evidence" value="ECO:0007669"/>
    <property type="project" value="TreeGrafter"/>
</dbReference>
<feature type="domain" description="eRF1" evidence="1">
    <location>
        <begin position="2"/>
        <end position="40"/>
    </location>
</feature>
<evidence type="ECO:0000313" key="3">
    <source>
        <dbReference type="Proteomes" id="UP000188268"/>
    </source>
</evidence>
<accession>A0A1R3JTA1</accession>
<dbReference type="Gene3D" id="3.30.1330.30">
    <property type="match status" value="1"/>
</dbReference>
<sequence length="49" mass="5314">MELVKSAQKAGGKAFVFSPMHVSEEQLAKLTGIAAILRFPCPDLEELVL</sequence>
<dbReference type="InterPro" id="IPR005142">
    <property type="entry name" value="eRF1_3"/>
</dbReference>
<dbReference type="GO" id="GO:0070651">
    <property type="term" value="P:nonfunctional rRNA decay"/>
    <property type="evidence" value="ECO:0007669"/>
    <property type="project" value="TreeGrafter"/>
</dbReference>
<proteinExistence type="predicted"/>
<dbReference type="OrthoDB" id="10249111at2759"/>
<protein>
    <submittedName>
        <fullName evidence="2">Translation release factor pelota-like protein</fullName>
    </submittedName>
</protein>
<dbReference type="GO" id="GO:0005737">
    <property type="term" value="C:cytoplasm"/>
    <property type="evidence" value="ECO:0007669"/>
    <property type="project" value="TreeGrafter"/>
</dbReference>
<organism evidence="2 3">
    <name type="scientific">Corchorus capsularis</name>
    <name type="common">Jute</name>
    <dbReference type="NCBI Taxonomy" id="210143"/>
    <lineage>
        <taxon>Eukaryota</taxon>
        <taxon>Viridiplantae</taxon>
        <taxon>Streptophyta</taxon>
        <taxon>Embryophyta</taxon>
        <taxon>Tracheophyta</taxon>
        <taxon>Spermatophyta</taxon>
        <taxon>Magnoliopsida</taxon>
        <taxon>eudicotyledons</taxon>
        <taxon>Gunneridae</taxon>
        <taxon>Pentapetalae</taxon>
        <taxon>rosids</taxon>
        <taxon>malvids</taxon>
        <taxon>Malvales</taxon>
        <taxon>Malvaceae</taxon>
        <taxon>Grewioideae</taxon>
        <taxon>Apeibeae</taxon>
        <taxon>Corchorus</taxon>
    </lineage>
</organism>
<dbReference type="STRING" id="210143.A0A1R3JTA1"/>
<gene>
    <name evidence="2" type="ORF">CCACVL1_04355</name>
</gene>
<evidence type="ECO:0000313" key="2">
    <source>
        <dbReference type="EMBL" id="OMO98068.1"/>
    </source>
</evidence>
<dbReference type="PANTHER" id="PTHR10853:SF3">
    <property type="entry name" value="EUKARYOTIC RELEASE FACTOR 1 (ERF1) FAMILY PROTEIN"/>
    <property type="match status" value="1"/>
</dbReference>
<evidence type="ECO:0000259" key="1">
    <source>
        <dbReference type="Pfam" id="PF03465"/>
    </source>
</evidence>
<keyword evidence="3" id="KW-1185">Reference proteome</keyword>
<dbReference type="GO" id="GO:0070966">
    <property type="term" value="P:nuclear-transcribed mRNA catabolic process, no-go decay"/>
    <property type="evidence" value="ECO:0007669"/>
    <property type="project" value="InterPro"/>
</dbReference>
<dbReference type="EMBL" id="AWWV01007147">
    <property type="protein sequence ID" value="OMO98068.1"/>
    <property type="molecule type" value="Genomic_DNA"/>
</dbReference>
<dbReference type="AlphaFoldDB" id="A0A1R3JTA1"/>
<comment type="caution">
    <text evidence="2">The sequence shown here is derived from an EMBL/GenBank/DDBJ whole genome shotgun (WGS) entry which is preliminary data.</text>
</comment>
<dbReference type="GO" id="GO:0071025">
    <property type="term" value="P:RNA surveillance"/>
    <property type="evidence" value="ECO:0007669"/>
    <property type="project" value="InterPro"/>
</dbReference>
<name>A0A1R3JTA1_COCAP</name>
<dbReference type="SUPFAM" id="SSF55315">
    <property type="entry name" value="L30e-like"/>
    <property type="match status" value="1"/>
</dbReference>